<evidence type="ECO:0000256" key="12">
    <source>
        <dbReference type="ARBA" id="ARBA00022840"/>
    </source>
</evidence>
<evidence type="ECO:0000256" key="15">
    <source>
        <dbReference type="ARBA" id="ARBA00023172"/>
    </source>
</evidence>
<sequence>MLAKPDGGRLREGPEWAYEYKLDGYRACMRIAADGTTVLTSRNGIDFTDEFPCLAGVLTEALDGRSAVLDGEIVVYNDAGQIDFGMLQERRGRYQTHRGSVRREEPFEDVPIRFLAFDLLRLGGVSLLGEPYEERRGRLTQLPMPDPFRVEVVRGFTFTDLAADRRTPRHLLEHVKASGHEGLIAKLRTAAYTPGRRSDAWAKHPLIQTTEVIVCGYRPGQGRLHGRMGGLLLGAHDPDTGDLVYLGDVGTGFTEAERGRLQGRLDTLERKRQPFAVAPPRADTARAHWVEPVLVGEVVFRQFTRGAGRLRHTSWRGLREDKRPAEVLAPRREVPSVAEPRTGDHAKAEPAIEEPPAAPPARGTKITVQAGERRLTLSNLDKVLYPDGFTKGEVINYYSRIAPVLLPHLEGRPVTFIRFPDGVGGEQFFEKNVPHGAPSWLPTVRIARSGSRGTGEPITYALLGELAAVVWAANMAALELHVPQWTVGADGARRPPDRLVFDLDPGPGTSIVHCCRVAERLHDALAEDGLTPLAKTSGSKGMQLYCAITTGDPAAPSAYAKKLAQRLARETPDRVTAVMAKAQRTGRVFIDWSQNNPAKTTVAPYSLRGRDHPTVSTPLTWDEVRACRRATQLVFTADDVLDRVDEHGDLLADLDVTRAALP</sequence>
<keyword evidence="4" id="KW-0808">Transferase</keyword>
<evidence type="ECO:0000256" key="16">
    <source>
        <dbReference type="ARBA" id="ARBA00023204"/>
    </source>
</evidence>
<dbReference type="NCBIfam" id="TIGR02776">
    <property type="entry name" value="NHEJ_ligase_prk"/>
    <property type="match status" value="1"/>
</dbReference>
<evidence type="ECO:0000256" key="14">
    <source>
        <dbReference type="ARBA" id="ARBA00023125"/>
    </source>
</evidence>
<keyword evidence="5" id="KW-0548">Nucleotidyltransferase</keyword>
<evidence type="ECO:0000256" key="5">
    <source>
        <dbReference type="ARBA" id="ARBA00022695"/>
    </source>
</evidence>
<dbReference type="SUPFAM" id="SSF56091">
    <property type="entry name" value="DNA ligase/mRNA capping enzyme, catalytic domain"/>
    <property type="match status" value="1"/>
</dbReference>
<dbReference type="InterPro" id="IPR014146">
    <property type="entry name" value="LigD_ligase_dom"/>
</dbReference>
<protein>
    <recommendedName>
        <fullName evidence="2">DNA ligase (ATP)</fullName>
        <ecNumber evidence="2">6.5.1.1</ecNumber>
    </recommendedName>
    <alternativeName>
        <fullName evidence="19">NHEJ DNA polymerase</fullName>
    </alternativeName>
</protein>
<evidence type="ECO:0000259" key="24">
    <source>
        <dbReference type="PROSITE" id="PS50160"/>
    </source>
</evidence>
<dbReference type="PANTHER" id="PTHR42705">
    <property type="entry name" value="BIFUNCTIONAL NON-HOMOLOGOUS END JOINING PROTEIN LIGD"/>
    <property type="match status" value="1"/>
</dbReference>
<evidence type="ECO:0000256" key="1">
    <source>
        <dbReference type="ARBA" id="ARBA00001936"/>
    </source>
</evidence>
<comment type="catalytic activity">
    <reaction evidence="20">
        <text>ATP + (deoxyribonucleotide)n-3'-hydroxyl + 5'-phospho-(deoxyribonucleotide)m = (deoxyribonucleotide)n+m + AMP + diphosphate.</text>
        <dbReference type="EC" id="6.5.1.1"/>
    </reaction>
</comment>
<evidence type="ECO:0000256" key="11">
    <source>
        <dbReference type="ARBA" id="ARBA00022839"/>
    </source>
</evidence>
<evidence type="ECO:0000313" key="25">
    <source>
        <dbReference type="EMBL" id="MBE1573541.1"/>
    </source>
</evidence>
<dbReference type="InterPro" id="IPR052171">
    <property type="entry name" value="NHEJ_LigD"/>
</dbReference>
<feature type="compositionally biased region" description="Basic and acidic residues" evidence="23">
    <location>
        <begin position="341"/>
        <end position="350"/>
    </location>
</feature>
<dbReference type="GO" id="GO:0003910">
    <property type="term" value="F:DNA ligase (ATP) activity"/>
    <property type="evidence" value="ECO:0007669"/>
    <property type="project" value="UniProtKB-EC"/>
</dbReference>
<evidence type="ECO:0000256" key="2">
    <source>
        <dbReference type="ARBA" id="ARBA00012727"/>
    </source>
</evidence>
<evidence type="ECO:0000256" key="4">
    <source>
        <dbReference type="ARBA" id="ARBA00022679"/>
    </source>
</evidence>
<comment type="similarity">
    <text evidence="22">In the N-terminal section; belongs to the LigD polymerase family.</text>
</comment>
<evidence type="ECO:0000256" key="7">
    <source>
        <dbReference type="ARBA" id="ARBA00022723"/>
    </source>
</evidence>
<evidence type="ECO:0000256" key="6">
    <source>
        <dbReference type="ARBA" id="ARBA00022722"/>
    </source>
</evidence>
<dbReference type="Pfam" id="PF04679">
    <property type="entry name" value="DNA_ligase_A_C"/>
    <property type="match status" value="1"/>
</dbReference>
<dbReference type="CDD" id="cd04863">
    <property type="entry name" value="MtLigD_Pol_like"/>
    <property type="match status" value="1"/>
</dbReference>
<evidence type="ECO:0000256" key="19">
    <source>
        <dbReference type="ARBA" id="ARBA00029943"/>
    </source>
</evidence>
<dbReference type="CDD" id="cd07971">
    <property type="entry name" value="OBF_DNA_ligase_LigD"/>
    <property type="match status" value="1"/>
</dbReference>
<keyword evidence="7" id="KW-0479">Metal-binding</keyword>
<keyword evidence="3 25" id="KW-0436">Ligase</keyword>
<evidence type="ECO:0000256" key="22">
    <source>
        <dbReference type="ARBA" id="ARBA00049990"/>
    </source>
</evidence>
<dbReference type="Pfam" id="PF01068">
    <property type="entry name" value="DNA_ligase_A_M"/>
    <property type="match status" value="1"/>
</dbReference>
<keyword evidence="16" id="KW-0234">DNA repair</keyword>
<evidence type="ECO:0000256" key="23">
    <source>
        <dbReference type="SAM" id="MobiDB-lite"/>
    </source>
</evidence>
<dbReference type="InterPro" id="IPR012309">
    <property type="entry name" value="DNA_ligase_ATP-dep_C"/>
</dbReference>
<keyword evidence="10" id="KW-0378">Hydrolase</keyword>
<organism evidence="25 26">
    <name type="scientific">Amycolatopsis roodepoortensis</name>
    <dbReference type="NCBI Taxonomy" id="700274"/>
    <lineage>
        <taxon>Bacteria</taxon>
        <taxon>Bacillati</taxon>
        <taxon>Actinomycetota</taxon>
        <taxon>Actinomycetes</taxon>
        <taxon>Pseudonocardiales</taxon>
        <taxon>Pseudonocardiaceae</taxon>
        <taxon>Amycolatopsis</taxon>
    </lineage>
</organism>
<dbReference type="InterPro" id="IPR012310">
    <property type="entry name" value="DNA_ligase_ATP-dep_cent"/>
</dbReference>
<comment type="caution">
    <text evidence="25">The sequence shown here is derived from an EMBL/GenBank/DDBJ whole genome shotgun (WGS) entry which is preliminary data.</text>
</comment>
<keyword evidence="6" id="KW-0540">Nuclease</keyword>
<dbReference type="Gene3D" id="3.30.470.30">
    <property type="entry name" value="DNA ligase/mRNA capping enzyme"/>
    <property type="match status" value="1"/>
</dbReference>
<dbReference type="EC" id="6.5.1.1" evidence="2"/>
<comment type="cofactor">
    <cofactor evidence="1">
        <name>Mn(2+)</name>
        <dbReference type="ChEBI" id="CHEBI:29035"/>
    </cofactor>
</comment>
<feature type="domain" description="ATP-dependent DNA ligase family profile" evidence="24">
    <location>
        <begin position="105"/>
        <end position="237"/>
    </location>
</feature>
<dbReference type="NCBIfam" id="TIGR02778">
    <property type="entry name" value="ligD_pol"/>
    <property type="match status" value="1"/>
</dbReference>
<keyword evidence="26" id="KW-1185">Reference proteome</keyword>
<evidence type="ECO:0000256" key="10">
    <source>
        <dbReference type="ARBA" id="ARBA00022801"/>
    </source>
</evidence>
<dbReference type="EMBL" id="JADBEJ010000001">
    <property type="protein sequence ID" value="MBE1573541.1"/>
    <property type="molecule type" value="Genomic_DNA"/>
</dbReference>
<keyword evidence="11" id="KW-0269">Exonuclease</keyword>
<keyword evidence="9" id="KW-0227">DNA damage</keyword>
<dbReference type="PANTHER" id="PTHR42705:SF2">
    <property type="entry name" value="BIFUNCTIONAL NON-HOMOLOGOUS END JOINING PROTEIN LIGD"/>
    <property type="match status" value="1"/>
</dbReference>
<dbReference type="InterPro" id="IPR014143">
    <property type="entry name" value="NHEJ_ligase_prk"/>
</dbReference>
<comment type="similarity">
    <text evidence="21">In the C-terminal section; belongs to the ATP-dependent DNA ligase family.</text>
</comment>
<dbReference type="PROSITE" id="PS50160">
    <property type="entry name" value="DNA_LIGASE_A3"/>
    <property type="match status" value="1"/>
</dbReference>
<accession>A0ABR9KYT3</accession>
<dbReference type="NCBIfam" id="TIGR02779">
    <property type="entry name" value="NHEJ_ligase_lig"/>
    <property type="match status" value="1"/>
</dbReference>
<proteinExistence type="inferred from homology"/>
<dbReference type="InterPro" id="IPR033649">
    <property type="entry name" value="MtLigD_Pol-like"/>
</dbReference>
<dbReference type="Gene3D" id="3.90.920.10">
    <property type="entry name" value="DNA primase, PRIM domain"/>
    <property type="match status" value="1"/>
</dbReference>
<keyword evidence="18" id="KW-0511">Multifunctional enzyme</keyword>
<dbReference type="RefSeq" id="WP_378233849.1">
    <property type="nucleotide sequence ID" value="NZ_JADBEJ010000001.1"/>
</dbReference>
<dbReference type="CDD" id="cd07906">
    <property type="entry name" value="Adenylation_DNA_ligase_LigD_LigC"/>
    <property type="match status" value="1"/>
</dbReference>
<dbReference type="SUPFAM" id="SSF50249">
    <property type="entry name" value="Nucleic acid-binding proteins"/>
    <property type="match status" value="1"/>
</dbReference>
<feature type="region of interest" description="Disordered" evidence="23">
    <location>
        <begin position="331"/>
        <end position="363"/>
    </location>
</feature>
<keyword evidence="13" id="KW-0239">DNA-directed DNA polymerase</keyword>
<dbReference type="Pfam" id="PF21686">
    <property type="entry name" value="LigD_Prim-Pol"/>
    <property type="match status" value="1"/>
</dbReference>
<name>A0ABR9KYT3_9PSEU</name>
<keyword evidence="15" id="KW-0233">DNA recombination</keyword>
<reference evidence="25 26" key="1">
    <citation type="submission" date="2020-10" db="EMBL/GenBank/DDBJ databases">
        <title>Sequencing the genomes of 1000 actinobacteria strains.</title>
        <authorList>
            <person name="Klenk H.-P."/>
        </authorList>
    </citation>
    <scope>NUCLEOTIDE SEQUENCE [LARGE SCALE GENOMIC DNA]</scope>
    <source>
        <strain evidence="25 26">DSM 46661</strain>
    </source>
</reference>
<keyword evidence="17" id="KW-0464">Manganese</keyword>
<evidence type="ECO:0000256" key="3">
    <source>
        <dbReference type="ARBA" id="ARBA00022598"/>
    </source>
</evidence>
<evidence type="ECO:0000256" key="21">
    <source>
        <dbReference type="ARBA" id="ARBA00049981"/>
    </source>
</evidence>
<evidence type="ECO:0000256" key="9">
    <source>
        <dbReference type="ARBA" id="ARBA00022763"/>
    </source>
</evidence>
<keyword evidence="14" id="KW-0238">DNA-binding</keyword>
<evidence type="ECO:0000256" key="8">
    <source>
        <dbReference type="ARBA" id="ARBA00022741"/>
    </source>
</evidence>
<dbReference type="InterPro" id="IPR014145">
    <property type="entry name" value="LigD_pol_dom"/>
</dbReference>
<gene>
    <name evidence="25" type="ORF">H4W30_000570</name>
</gene>
<evidence type="ECO:0000313" key="26">
    <source>
        <dbReference type="Proteomes" id="UP000656548"/>
    </source>
</evidence>
<dbReference type="Proteomes" id="UP000656548">
    <property type="component" value="Unassembled WGS sequence"/>
</dbReference>
<dbReference type="Gene3D" id="2.40.50.140">
    <property type="entry name" value="Nucleic acid-binding proteins"/>
    <property type="match status" value="1"/>
</dbReference>
<evidence type="ECO:0000256" key="17">
    <source>
        <dbReference type="ARBA" id="ARBA00023211"/>
    </source>
</evidence>
<keyword evidence="8" id="KW-0547">Nucleotide-binding</keyword>
<evidence type="ECO:0000256" key="20">
    <source>
        <dbReference type="ARBA" id="ARBA00034003"/>
    </source>
</evidence>
<evidence type="ECO:0000256" key="13">
    <source>
        <dbReference type="ARBA" id="ARBA00022932"/>
    </source>
</evidence>
<evidence type="ECO:0000256" key="18">
    <source>
        <dbReference type="ARBA" id="ARBA00023268"/>
    </source>
</evidence>
<dbReference type="InterPro" id="IPR012340">
    <property type="entry name" value="NA-bd_OB-fold"/>
</dbReference>
<keyword evidence="12" id="KW-0067">ATP-binding</keyword>